<dbReference type="RefSeq" id="WP_162520878.1">
    <property type="nucleotide sequence ID" value="NZ_BJCL01000014.1"/>
</dbReference>
<evidence type="ECO:0000313" key="3">
    <source>
        <dbReference type="Proteomes" id="UP000301751"/>
    </source>
</evidence>
<feature type="region of interest" description="Disordered" evidence="1">
    <location>
        <begin position="188"/>
        <end position="210"/>
    </location>
</feature>
<dbReference type="AlphaFoldDB" id="A0A480B2J2"/>
<evidence type="ECO:0008006" key="4">
    <source>
        <dbReference type="Google" id="ProtNLM"/>
    </source>
</evidence>
<comment type="caution">
    <text evidence="2">The sequence shown here is derived from an EMBL/GenBank/DDBJ whole genome shotgun (WGS) entry which is preliminary data.</text>
</comment>
<name>A0A480B2J2_9BURK</name>
<dbReference type="InterPro" id="IPR021549">
    <property type="entry name" value="DUF2894"/>
</dbReference>
<feature type="compositionally biased region" description="Low complexity" evidence="1">
    <location>
        <begin position="70"/>
        <end position="95"/>
    </location>
</feature>
<keyword evidence="3" id="KW-1185">Reference proteome</keyword>
<sequence length="210" mass="22305">MADAAAGTAAEPDAIAAALQALQARGIDRRDPAGWQFVAALQRRSAQQQGPLRQQLDLRLARALATLQQRHGGTAAASPAASASTAAQTSPHASPDASPLAGLLQQLGSGVAAPPTELQAVRRFSPTWARLRVDQQLARALARQPDNAGPLNSQRLMLQTLQRLRQLSPAYLQRFLAHADALLWLEDRSAAAAPPPRPDGAARRRPARRG</sequence>
<feature type="region of interest" description="Disordered" evidence="1">
    <location>
        <begin position="70"/>
        <end position="100"/>
    </location>
</feature>
<reference evidence="3" key="1">
    <citation type="submission" date="2019-03" db="EMBL/GenBank/DDBJ databases">
        <title>Aquabacterium pictum sp.nov., the first bacteriochlorophyll a-containing freshwater bacterium in the genus Aquabacterium of the class Betaproteobacteria.</title>
        <authorList>
            <person name="Hirose S."/>
            <person name="Tank M."/>
            <person name="Hara E."/>
            <person name="Tamaki H."/>
            <person name="Takaichi S."/>
            <person name="Haruta S."/>
            <person name="Hanada S."/>
        </authorList>
    </citation>
    <scope>NUCLEOTIDE SEQUENCE [LARGE SCALE GENOMIC DNA]</scope>
    <source>
        <strain evidence="3">W35</strain>
    </source>
</reference>
<accession>A0A480B2J2</accession>
<dbReference type="Pfam" id="PF11445">
    <property type="entry name" value="DUF2894"/>
    <property type="match status" value="1"/>
</dbReference>
<gene>
    <name evidence="2" type="ORF">AQPW35_43190</name>
</gene>
<protein>
    <recommendedName>
        <fullName evidence="4">DUF2894 domain-containing protein</fullName>
    </recommendedName>
</protein>
<evidence type="ECO:0000313" key="2">
    <source>
        <dbReference type="EMBL" id="GCL65238.1"/>
    </source>
</evidence>
<organism evidence="2 3">
    <name type="scientific">Pseudaquabacterium pictum</name>
    <dbReference type="NCBI Taxonomy" id="2315236"/>
    <lineage>
        <taxon>Bacteria</taxon>
        <taxon>Pseudomonadati</taxon>
        <taxon>Pseudomonadota</taxon>
        <taxon>Betaproteobacteria</taxon>
        <taxon>Burkholderiales</taxon>
        <taxon>Sphaerotilaceae</taxon>
        <taxon>Pseudaquabacterium</taxon>
    </lineage>
</organism>
<proteinExistence type="predicted"/>
<dbReference type="EMBL" id="BJCL01000014">
    <property type="protein sequence ID" value="GCL65238.1"/>
    <property type="molecule type" value="Genomic_DNA"/>
</dbReference>
<dbReference type="Proteomes" id="UP000301751">
    <property type="component" value="Unassembled WGS sequence"/>
</dbReference>
<evidence type="ECO:0000256" key="1">
    <source>
        <dbReference type="SAM" id="MobiDB-lite"/>
    </source>
</evidence>